<evidence type="ECO:0000313" key="4">
    <source>
        <dbReference type="Proteomes" id="UP000292345"/>
    </source>
</evidence>
<dbReference type="InterPro" id="IPR010982">
    <property type="entry name" value="Lambda_DNA-bd_dom_sf"/>
</dbReference>
<evidence type="ECO:0000313" key="3">
    <source>
        <dbReference type="EMBL" id="RZM80146.1"/>
    </source>
</evidence>
<dbReference type="AlphaFoldDB" id="A0A4Q7EA64"/>
<dbReference type="PROSITE" id="PS50943">
    <property type="entry name" value="HTH_CROC1"/>
    <property type="match status" value="1"/>
</dbReference>
<name>A0A4Q7EA64_9GAMM</name>
<proteinExistence type="predicted"/>
<organism evidence="3 4">
    <name type="scientific">Pseudoalteromonas rubra</name>
    <dbReference type="NCBI Taxonomy" id="43658"/>
    <lineage>
        <taxon>Bacteria</taxon>
        <taxon>Pseudomonadati</taxon>
        <taxon>Pseudomonadota</taxon>
        <taxon>Gammaproteobacteria</taxon>
        <taxon>Alteromonadales</taxon>
        <taxon>Pseudoalteromonadaceae</taxon>
        <taxon>Pseudoalteromonas</taxon>
    </lineage>
</organism>
<dbReference type="Pfam" id="PF01381">
    <property type="entry name" value="HTH_3"/>
    <property type="match status" value="1"/>
</dbReference>
<dbReference type="SUPFAM" id="SSF47413">
    <property type="entry name" value="lambda repressor-like DNA-binding domains"/>
    <property type="match status" value="1"/>
</dbReference>
<dbReference type="CDD" id="cd00093">
    <property type="entry name" value="HTH_XRE"/>
    <property type="match status" value="1"/>
</dbReference>
<gene>
    <name evidence="3" type="ORF">C3B51_13310</name>
</gene>
<dbReference type="EMBL" id="PPUZ01000035">
    <property type="protein sequence ID" value="RZM80146.1"/>
    <property type="molecule type" value="Genomic_DNA"/>
</dbReference>
<dbReference type="Gene3D" id="1.10.260.40">
    <property type="entry name" value="lambda repressor-like DNA-binding domains"/>
    <property type="match status" value="1"/>
</dbReference>
<dbReference type="InterPro" id="IPR001387">
    <property type="entry name" value="Cro/C1-type_HTH"/>
</dbReference>
<protein>
    <submittedName>
        <fullName evidence="3">XRE family transcriptional regulator</fullName>
    </submittedName>
</protein>
<reference evidence="3 4" key="1">
    <citation type="submission" date="2018-01" db="EMBL/GenBank/DDBJ databases">
        <title>Co-occurrence of chitin degradation, pigmentation and bioactivity in marine Pseudoalteromonas.</title>
        <authorList>
            <person name="Paulsen S."/>
            <person name="Gram L."/>
            <person name="Machado H."/>
        </authorList>
    </citation>
    <scope>NUCLEOTIDE SEQUENCE [LARGE SCALE GENOMIC DNA]</scope>
    <source>
        <strain evidence="3 4">S1946</strain>
    </source>
</reference>
<comment type="caution">
    <text evidence="3">The sequence shown here is derived from an EMBL/GenBank/DDBJ whole genome shotgun (WGS) entry which is preliminary data.</text>
</comment>
<feature type="domain" description="HTH cro/C1-type" evidence="2">
    <location>
        <begin position="84"/>
        <end position="139"/>
    </location>
</feature>
<accession>A0A4Q7EA64</accession>
<feature type="region of interest" description="Disordered" evidence="1">
    <location>
        <begin position="24"/>
        <end position="58"/>
    </location>
</feature>
<dbReference type="Proteomes" id="UP000292345">
    <property type="component" value="Unassembled WGS sequence"/>
</dbReference>
<dbReference type="GO" id="GO:0003677">
    <property type="term" value="F:DNA binding"/>
    <property type="evidence" value="ECO:0007669"/>
    <property type="project" value="InterPro"/>
</dbReference>
<evidence type="ECO:0000256" key="1">
    <source>
        <dbReference type="SAM" id="MobiDB-lite"/>
    </source>
</evidence>
<dbReference type="RefSeq" id="WP_206074740.1">
    <property type="nucleotide sequence ID" value="NZ_PPUZ01000035.1"/>
</dbReference>
<sequence>MKLKITPAPDRKIKETVAKVKANRVRATQVRREASTEAKPPGQGLKAQRVSKNTTSVSAARRKGIASQIIRRLLFGELTQGQALKELRINVLGLKQEVYANLVNISRKTLSDIENDRGNYKTEVLNKAFKPFGLKIGLVPTSSAMLMSILEGEPPTR</sequence>
<evidence type="ECO:0000259" key="2">
    <source>
        <dbReference type="PROSITE" id="PS50943"/>
    </source>
</evidence>